<name>A0A392N008_9FABA</name>
<evidence type="ECO:0000313" key="2">
    <source>
        <dbReference type="Proteomes" id="UP000265520"/>
    </source>
</evidence>
<gene>
    <name evidence="1" type="ORF">A2U01_0013858</name>
</gene>
<evidence type="ECO:0000313" key="1">
    <source>
        <dbReference type="EMBL" id="MCH92912.1"/>
    </source>
</evidence>
<reference evidence="1 2" key="1">
    <citation type="journal article" date="2018" name="Front. Plant Sci.">
        <title>Red Clover (Trifolium pratense) and Zigzag Clover (T. medium) - A Picture of Genomic Similarities and Differences.</title>
        <authorList>
            <person name="Dluhosova J."/>
            <person name="Istvanek J."/>
            <person name="Nedelnik J."/>
            <person name="Repkova J."/>
        </authorList>
    </citation>
    <scope>NUCLEOTIDE SEQUENCE [LARGE SCALE GENOMIC DNA]</scope>
    <source>
        <strain evidence="2">cv. 10/8</strain>
        <tissue evidence="1">Leaf</tissue>
    </source>
</reference>
<accession>A0A392N008</accession>
<keyword evidence="2" id="KW-1185">Reference proteome</keyword>
<organism evidence="1 2">
    <name type="scientific">Trifolium medium</name>
    <dbReference type="NCBI Taxonomy" id="97028"/>
    <lineage>
        <taxon>Eukaryota</taxon>
        <taxon>Viridiplantae</taxon>
        <taxon>Streptophyta</taxon>
        <taxon>Embryophyta</taxon>
        <taxon>Tracheophyta</taxon>
        <taxon>Spermatophyta</taxon>
        <taxon>Magnoliopsida</taxon>
        <taxon>eudicotyledons</taxon>
        <taxon>Gunneridae</taxon>
        <taxon>Pentapetalae</taxon>
        <taxon>rosids</taxon>
        <taxon>fabids</taxon>
        <taxon>Fabales</taxon>
        <taxon>Fabaceae</taxon>
        <taxon>Papilionoideae</taxon>
        <taxon>50 kb inversion clade</taxon>
        <taxon>NPAAA clade</taxon>
        <taxon>Hologalegina</taxon>
        <taxon>IRL clade</taxon>
        <taxon>Trifolieae</taxon>
        <taxon>Trifolium</taxon>
    </lineage>
</organism>
<sequence length="71" mass="7985">MDYKKLASRDLTRWDRDRGICPALPLDALGPKFTLGHPPRGQGSEQWLEIPFPNRPRGHCCAPRCSSIPNS</sequence>
<dbReference type="AlphaFoldDB" id="A0A392N008"/>
<protein>
    <submittedName>
        <fullName evidence="1">Uncharacterized protein</fullName>
    </submittedName>
</protein>
<comment type="caution">
    <text evidence="1">The sequence shown here is derived from an EMBL/GenBank/DDBJ whole genome shotgun (WGS) entry which is preliminary data.</text>
</comment>
<dbReference type="Proteomes" id="UP000265520">
    <property type="component" value="Unassembled WGS sequence"/>
</dbReference>
<proteinExistence type="predicted"/>
<dbReference type="EMBL" id="LXQA010023760">
    <property type="protein sequence ID" value="MCH92912.1"/>
    <property type="molecule type" value="Genomic_DNA"/>
</dbReference>